<accession>A0A8S1RM56</accession>
<proteinExistence type="predicted"/>
<dbReference type="AlphaFoldDB" id="A0A8S1RM56"/>
<keyword evidence="2" id="KW-1185">Reference proteome</keyword>
<protein>
    <submittedName>
        <fullName evidence="1">Uncharacterized protein</fullName>
    </submittedName>
</protein>
<dbReference type="EMBL" id="CAJJDN010000181">
    <property type="protein sequence ID" value="CAD8127895.1"/>
    <property type="molecule type" value="Genomic_DNA"/>
</dbReference>
<evidence type="ECO:0000313" key="2">
    <source>
        <dbReference type="Proteomes" id="UP000692954"/>
    </source>
</evidence>
<reference evidence="1" key="1">
    <citation type="submission" date="2021-01" db="EMBL/GenBank/DDBJ databases">
        <authorList>
            <consortium name="Genoscope - CEA"/>
            <person name="William W."/>
        </authorList>
    </citation>
    <scope>NUCLEOTIDE SEQUENCE</scope>
</reference>
<comment type="caution">
    <text evidence="1">The sequence shown here is derived from an EMBL/GenBank/DDBJ whole genome shotgun (WGS) entry which is preliminary data.</text>
</comment>
<dbReference type="Proteomes" id="UP000692954">
    <property type="component" value="Unassembled WGS sequence"/>
</dbReference>
<gene>
    <name evidence="1" type="ORF">PSON_ATCC_30995.1.T1810022</name>
</gene>
<name>A0A8S1RM56_9CILI</name>
<organism evidence="1 2">
    <name type="scientific">Paramecium sonneborni</name>
    <dbReference type="NCBI Taxonomy" id="65129"/>
    <lineage>
        <taxon>Eukaryota</taxon>
        <taxon>Sar</taxon>
        <taxon>Alveolata</taxon>
        <taxon>Ciliophora</taxon>
        <taxon>Intramacronucleata</taxon>
        <taxon>Oligohymenophorea</taxon>
        <taxon>Peniculida</taxon>
        <taxon>Parameciidae</taxon>
        <taxon>Paramecium</taxon>
    </lineage>
</organism>
<evidence type="ECO:0000313" key="1">
    <source>
        <dbReference type="EMBL" id="CAD8127895.1"/>
    </source>
</evidence>
<sequence>MIEINNLFIFFKFSQERLTKRTEFIVIYQQLQNVPQIRLRFSLINMFNDTNQDWIKNDNIQKLDDRIKVLLFINQYNKQMVFRQATKFVWVLSFIHNVQNKKIFIVENRVQIGNQSILEFHIQKRTIDECNSIYQITEHHLRLISKWEISNLKKQCQKILNVIELIQLILPQQQIYMIKISEHQANIYSQIGYSLSMDSIIFNQNNEVQAE</sequence>